<accession>A0ABT9HG09</accession>
<evidence type="ECO:0000313" key="2">
    <source>
        <dbReference type="Proteomes" id="UP001228171"/>
    </source>
</evidence>
<dbReference type="GeneID" id="84654526"/>
<dbReference type="Proteomes" id="UP001228171">
    <property type="component" value="Unassembled WGS sequence"/>
</dbReference>
<evidence type="ECO:0000313" key="1">
    <source>
        <dbReference type="EMBL" id="MDP4544698.1"/>
    </source>
</evidence>
<proteinExistence type="predicted"/>
<keyword evidence="2" id="KW-1185">Reference proteome</keyword>
<protein>
    <submittedName>
        <fullName evidence="1">Uncharacterized protein</fullName>
    </submittedName>
</protein>
<sequence>MNIIDQLEQIVTPAVLVSQINNEQVIDGHPVDNGSVSYVSLLEQFYAILAARLALPQIYSQLLRDDEPIANENIVETPLFEQLWQAPSAPNHYRRAGSDPSY</sequence>
<organism evidence="1 2">
    <name type="scientific">Psychrobacter faecalis</name>
    <dbReference type="NCBI Taxonomy" id="180588"/>
    <lineage>
        <taxon>Bacteria</taxon>
        <taxon>Pseudomonadati</taxon>
        <taxon>Pseudomonadota</taxon>
        <taxon>Gammaproteobacteria</taxon>
        <taxon>Moraxellales</taxon>
        <taxon>Moraxellaceae</taxon>
        <taxon>Psychrobacter</taxon>
    </lineage>
</organism>
<name>A0ABT9HG09_9GAMM</name>
<dbReference type="EMBL" id="JAVAJI010000008">
    <property type="protein sequence ID" value="MDP4544698.1"/>
    <property type="molecule type" value="Genomic_DNA"/>
</dbReference>
<gene>
    <name evidence="1" type="ORF">Q8P09_06370</name>
</gene>
<reference evidence="1 2" key="1">
    <citation type="submission" date="2023-08" db="EMBL/GenBank/DDBJ databases">
        <authorList>
            <person name="Kumar R."/>
        </authorList>
    </citation>
    <scope>NUCLEOTIDE SEQUENCE [LARGE SCALE GENOMIC DNA]</scope>
    <source>
        <strain evidence="1 2">LUR13</strain>
    </source>
</reference>
<dbReference type="RefSeq" id="WP_227514964.1">
    <property type="nucleotide sequence ID" value="NZ_CAJGZG010000048.1"/>
</dbReference>
<comment type="caution">
    <text evidence="1">The sequence shown here is derived from an EMBL/GenBank/DDBJ whole genome shotgun (WGS) entry which is preliminary data.</text>
</comment>